<dbReference type="PANTHER" id="PTHR30050:SF4">
    <property type="entry name" value="ATP-BINDING PROTEIN RV3427C IN INSERTION SEQUENCE-RELATED"/>
    <property type="match status" value="1"/>
</dbReference>
<gene>
    <name evidence="3" type="ORF">SAMN05421819_3878</name>
</gene>
<organism evidence="3 4">
    <name type="scientific">Bryocella elongata</name>
    <dbReference type="NCBI Taxonomy" id="863522"/>
    <lineage>
        <taxon>Bacteria</taxon>
        <taxon>Pseudomonadati</taxon>
        <taxon>Acidobacteriota</taxon>
        <taxon>Terriglobia</taxon>
        <taxon>Terriglobales</taxon>
        <taxon>Acidobacteriaceae</taxon>
        <taxon>Bryocella</taxon>
    </lineage>
</organism>
<evidence type="ECO:0000259" key="2">
    <source>
        <dbReference type="Pfam" id="PF01695"/>
    </source>
</evidence>
<dbReference type="OrthoDB" id="9776217at2"/>
<dbReference type="InterPro" id="IPR002611">
    <property type="entry name" value="IstB_ATP-bd"/>
</dbReference>
<accession>A0A1H6BP84</accession>
<dbReference type="Gene3D" id="3.40.50.300">
    <property type="entry name" value="P-loop containing nucleotide triphosphate hydrolases"/>
    <property type="match status" value="1"/>
</dbReference>
<dbReference type="GO" id="GO:0005524">
    <property type="term" value="F:ATP binding"/>
    <property type="evidence" value="ECO:0007669"/>
    <property type="project" value="InterPro"/>
</dbReference>
<dbReference type="CDD" id="cd00009">
    <property type="entry name" value="AAA"/>
    <property type="match status" value="1"/>
</dbReference>
<dbReference type="SUPFAM" id="SSF52540">
    <property type="entry name" value="P-loop containing nucleoside triphosphate hydrolases"/>
    <property type="match status" value="1"/>
</dbReference>
<proteinExistence type="predicted"/>
<dbReference type="EMBL" id="FNVA01000007">
    <property type="protein sequence ID" value="SEG62217.1"/>
    <property type="molecule type" value="Genomic_DNA"/>
</dbReference>
<evidence type="ECO:0000313" key="4">
    <source>
        <dbReference type="Proteomes" id="UP000236728"/>
    </source>
</evidence>
<feature type="region of interest" description="Disordered" evidence="1">
    <location>
        <begin position="322"/>
        <end position="350"/>
    </location>
</feature>
<dbReference type="Pfam" id="PF01695">
    <property type="entry name" value="IstB_IS21"/>
    <property type="match status" value="1"/>
</dbReference>
<dbReference type="GO" id="GO:0006260">
    <property type="term" value="P:DNA replication"/>
    <property type="evidence" value="ECO:0007669"/>
    <property type="project" value="TreeGrafter"/>
</dbReference>
<keyword evidence="4" id="KW-1185">Reference proteome</keyword>
<feature type="domain" description="IstB-like ATP-binding" evidence="2">
    <location>
        <begin position="27"/>
        <end position="248"/>
    </location>
</feature>
<reference evidence="3 4" key="1">
    <citation type="submission" date="2016-10" db="EMBL/GenBank/DDBJ databases">
        <authorList>
            <person name="de Groot N.N."/>
        </authorList>
    </citation>
    <scope>NUCLEOTIDE SEQUENCE [LARGE SCALE GENOMIC DNA]</scope>
    <source>
        <strain evidence="3 4">DSM 22489</strain>
    </source>
</reference>
<dbReference type="RefSeq" id="WP_103934720.1">
    <property type="nucleotide sequence ID" value="NZ_FNVA01000007.1"/>
</dbReference>
<sequence>MEAVCEICGGAGLRLVERPDGSRAATECRCRIERRAQRRIEAAHLPDRYMDCTLEDYDTQFPSADRSLAMALNIAKNFVDGYPVATDRTGLMFVGTPGLGKTHLAASVLRGLIVERGVRGLFVDYRDLLKQVQNSYDPRVSATELSILKPVFEAEVLVIDDLGASKPSEWVFDTVAHILNTRYKDRLTTIVTTNYTNAPETNRDVLAQMTDAQRVMSDRTLGDRVGNRVLSRLQEMCVVVEMRGVDFRRTVKRADFGRASRGVASMVAPAHAVQPAAPARPAQRFPAPVAAVVPQPANAEPAVVEDEFILKADGSLDIRRAATESSHAPVGRARLGRFAARHQPRDDERQ</sequence>
<evidence type="ECO:0000256" key="1">
    <source>
        <dbReference type="SAM" id="MobiDB-lite"/>
    </source>
</evidence>
<dbReference type="InterPro" id="IPR027417">
    <property type="entry name" value="P-loop_NTPase"/>
</dbReference>
<dbReference type="Proteomes" id="UP000236728">
    <property type="component" value="Unassembled WGS sequence"/>
</dbReference>
<dbReference type="PANTHER" id="PTHR30050">
    <property type="entry name" value="CHROMOSOMAL REPLICATION INITIATOR PROTEIN DNAA"/>
    <property type="match status" value="1"/>
</dbReference>
<protein>
    <submittedName>
        <fullName evidence="3">DNA replication protein DnaC</fullName>
    </submittedName>
</protein>
<evidence type="ECO:0000313" key="3">
    <source>
        <dbReference type="EMBL" id="SEG62217.1"/>
    </source>
</evidence>
<name>A0A1H6BP84_9BACT</name>
<dbReference type="AlphaFoldDB" id="A0A1H6BP84"/>